<evidence type="ECO:0000313" key="1">
    <source>
        <dbReference type="EMBL" id="ACZ39874.1"/>
    </source>
</evidence>
<reference evidence="2" key="1">
    <citation type="submission" date="2009-11" db="EMBL/GenBank/DDBJ databases">
        <title>The complete chromosome 1 of Sphaerobacter thermophilus DSM 20745.</title>
        <authorList>
            <person name="Lucas S."/>
            <person name="Copeland A."/>
            <person name="Lapidus A."/>
            <person name="Glavina del Rio T."/>
            <person name="Dalin E."/>
            <person name="Tice H."/>
            <person name="Bruce D."/>
            <person name="Goodwin L."/>
            <person name="Pitluck S."/>
            <person name="Kyrpides N."/>
            <person name="Mavromatis K."/>
            <person name="Ivanova N."/>
            <person name="Mikhailova N."/>
            <person name="LaButti K.M."/>
            <person name="Clum A."/>
            <person name="Sun H.I."/>
            <person name="Brettin T."/>
            <person name="Detter J.C."/>
            <person name="Han C."/>
            <person name="Larimer F."/>
            <person name="Land M."/>
            <person name="Hauser L."/>
            <person name="Markowitz V."/>
            <person name="Cheng J.F."/>
            <person name="Hugenholtz P."/>
            <person name="Woyke T."/>
            <person name="Wu D."/>
            <person name="Steenblock K."/>
            <person name="Schneider S."/>
            <person name="Pukall R."/>
            <person name="Goeker M."/>
            <person name="Klenk H.P."/>
            <person name="Eisen J.A."/>
        </authorList>
    </citation>
    <scope>NUCLEOTIDE SEQUENCE [LARGE SCALE GENOMIC DNA]</scope>
    <source>
        <strain evidence="2">ATCC 49802 / DSM 20745 / S 6022</strain>
    </source>
</reference>
<dbReference type="RefSeq" id="WP_012872914.1">
    <property type="nucleotide sequence ID" value="NC_013523.1"/>
</dbReference>
<keyword evidence="2" id="KW-1185">Reference proteome</keyword>
<dbReference type="InParanoid" id="D1C803"/>
<dbReference type="Proteomes" id="UP000002027">
    <property type="component" value="Chromosome 1"/>
</dbReference>
<protein>
    <submittedName>
        <fullName evidence="1">Uncharacterized protein</fullName>
    </submittedName>
</protein>
<proteinExistence type="predicted"/>
<dbReference type="HOGENOM" id="CLU_2439824_0_0_0"/>
<name>D1C803_SPHTD</name>
<organism evidence="1 2">
    <name type="scientific">Sphaerobacter thermophilus (strain ATCC 49802 / DSM 20745 / KCCM 41009 / NCIMB 13125 / S 6022)</name>
    <dbReference type="NCBI Taxonomy" id="479434"/>
    <lineage>
        <taxon>Bacteria</taxon>
        <taxon>Pseudomonadati</taxon>
        <taxon>Thermomicrobiota</taxon>
        <taxon>Thermomicrobia</taxon>
        <taxon>Sphaerobacterales</taxon>
        <taxon>Sphaerobacterineae</taxon>
        <taxon>Sphaerobacteraceae</taxon>
        <taxon>Sphaerobacter</taxon>
    </lineage>
</organism>
<reference evidence="1 2" key="2">
    <citation type="journal article" date="2010" name="Stand. Genomic Sci.">
        <title>Complete genome sequence of Desulfohalobium retbaense type strain (HR(100)).</title>
        <authorList>
            <person name="Spring S."/>
            <person name="Nolan M."/>
            <person name="Lapidus A."/>
            <person name="Glavina Del Rio T."/>
            <person name="Copeland A."/>
            <person name="Tice H."/>
            <person name="Cheng J.F."/>
            <person name="Lucas S."/>
            <person name="Land M."/>
            <person name="Chen F."/>
            <person name="Bruce D."/>
            <person name="Goodwin L."/>
            <person name="Pitluck S."/>
            <person name="Ivanova N."/>
            <person name="Mavromatis K."/>
            <person name="Mikhailova N."/>
            <person name="Pati A."/>
            <person name="Chen A."/>
            <person name="Palaniappan K."/>
            <person name="Hauser L."/>
            <person name="Chang Y.J."/>
            <person name="Jeffries C.D."/>
            <person name="Munk C."/>
            <person name="Kiss H."/>
            <person name="Chain P."/>
            <person name="Han C."/>
            <person name="Brettin T."/>
            <person name="Detter J.C."/>
            <person name="Schuler E."/>
            <person name="Goker M."/>
            <person name="Rohde M."/>
            <person name="Bristow J."/>
            <person name="Eisen J.A."/>
            <person name="Markowitz V."/>
            <person name="Hugenholtz P."/>
            <person name="Kyrpides N.C."/>
            <person name="Klenk H.P."/>
        </authorList>
    </citation>
    <scope>NUCLEOTIDE SEQUENCE [LARGE SCALE GENOMIC DNA]</scope>
    <source>
        <strain evidence="2">ATCC 49802 / DSM 20745 / S 6022</strain>
    </source>
</reference>
<dbReference type="AlphaFoldDB" id="D1C803"/>
<sequence>MGDRKEPIELPPAPVRHALAVAARAAGVDPEQVTLLGYEAVTWPDAALGAPEPGRLYAQVLTPGYRVHLRVDGRAMTYHTDQGQRVVPAR</sequence>
<dbReference type="EMBL" id="CP001823">
    <property type="protein sequence ID" value="ACZ39874.1"/>
    <property type="molecule type" value="Genomic_DNA"/>
</dbReference>
<dbReference type="eggNOG" id="ENOG5033B9X">
    <property type="taxonomic scope" value="Bacteria"/>
</dbReference>
<dbReference type="OrthoDB" id="5801841at2"/>
<accession>D1C803</accession>
<gene>
    <name evidence="1" type="ordered locus">Sthe_2459</name>
</gene>
<dbReference type="STRING" id="479434.Sthe_2459"/>
<evidence type="ECO:0000313" key="2">
    <source>
        <dbReference type="Proteomes" id="UP000002027"/>
    </source>
</evidence>
<dbReference type="KEGG" id="sti:Sthe_2459"/>